<keyword evidence="2" id="KW-1185">Reference proteome</keyword>
<dbReference type="KEGG" id="dgi:Desgi_0027"/>
<gene>
    <name evidence="1" type="ORF">Desgi_0027</name>
</gene>
<name>R4K8Z0_9FIRM</name>
<dbReference type="HOGENOM" id="CLU_2600322_0_0_9"/>
<organism evidence="1 2">
    <name type="scientific">Desulfoscipio gibsoniae DSM 7213</name>
    <dbReference type="NCBI Taxonomy" id="767817"/>
    <lineage>
        <taxon>Bacteria</taxon>
        <taxon>Bacillati</taxon>
        <taxon>Bacillota</taxon>
        <taxon>Clostridia</taxon>
        <taxon>Eubacteriales</taxon>
        <taxon>Desulfallaceae</taxon>
        <taxon>Desulfoscipio</taxon>
    </lineage>
</organism>
<dbReference type="Proteomes" id="UP000013520">
    <property type="component" value="Chromosome"/>
</dbReference>
<evidence type="ECO:0000313" key="1">
    <source>
        <dbReference type="EMBL" id="AGK99647.1"/>
    </source>
</evidence>
<protein>
    <submittedName>
        <fullName evidence="1">Uncharacterized protein</fullName>
    </submittedName>
</protein>
<proteinExistence type="predicted"/>
<dbReference type="STRING" id="767817.Desgi_0027"/>
<reference evidence="1 2" key="1">
    <citation type="submission" date="2012-01" db="EMBL/GenBank/DDBJ databases">
        <title>Complete sequence of Desulfotomaculum gibsoniae DSM 7213.</title>
        <authorList>
            <consortium name="US DOE Joint Genome Institute"/>
            <person name="Lucas S."/>
            <person name="Han J."/>
            <person name="Lapidus A."/>
            <person name="Cheng J.-F."/>
            <person name="Goodwin L."/>
            <person name="Pitluck S."/>
            <person name="Peters L."/>
            <person name="Ovchinnikova G."/>
            <person name="Teshima H."/>
            <person name="Detter J.C."/>
            <person name="Han C."/>
            <person name="Tapia R."/>
            <person name="Land M."/>
            <person name="Hauser L."/>
            <person name="Kyrpides N."/>
            <person name="Ivanova N."/>
            <person name="Pagani I."/>
            <person name="Parshina S."/>
            <person name="Plugge C."/>
            <person name="Muyzer G."/>
            <person name="Kuever J."/>
            <person name="Ivanova A."/>
            <person name="Nazina T."/>
            <person name="Klenk H.-P."/>
            <person name="Brambilla E."/>
            <person name="Spring S."/>
            <person name="Stams A.F."/>
            <person name="Woyke T."/>
        </authorList>
    </citation>
    <scope>NUCLEOTIDE SEQUENCE [LARGE SCALE GENOMIC DNA]</scope>
    <source>
        <strain evidence="1 2">DSM 7213</strain>
    </source>
</reference>
<evidence type="ECO:0000313" key="2">
    <source>
        <dbReference type="Proteomes" id="UP000013520"/>
    </source>
</evidence>
<dbReference type="EMBL" id="CP003273">
    <property type="protein sequence ID" value="AGK99647.1"/>
    <property type="molecule type" value="Genomic_DNA"/>
</dbReference>
<sequence length="79" mass="9283">MSRIKKATEQEWRTIANEARELRDRIGKLSIQACPYLPVKLTDDLMRAQQVIDLFRARAEDEMFKRGGIKDTDIWYPGK</sequence>
<dbReference type="RefSeq" id="WP_006524626.1">
    <property type="nucleotide sequence ID" value="NC_021184.1"/>
</dbReference>
<dbReference type="OrthoDB" id="3035299at2"/>
<accession>R4K8Z0</accession>
<dbReference type="AlphaFoldDB" id="R4K8Z0"/>